<dbReference type="Proteomes" id="UP000593563">
    <property type="component" value="Unassembled WGS sequence"/>
</dbReference>
<name>A0A6L5B9U1_APIGR</name>
<evidence type="ECO:0000256" key="2">
    <source>
        <dbReference type="ARBA" id="ARBA00010271"/>
    </source>
</evidence>
<keyword evidence="8" id="KW-1185">Reference proteome</keyword>
<reference evidence="7" key="1">
    <citation type="submission" date="2020-01" db="EMBL/GenBank/DDBJ databases">
        <title>The Celery Genome Sequence Reveals Sequential Paleo-tetraploidization, Resistance Gene Elimination, Karyotype Evolution, and Functional Innovation in Apiales.</title>
        <authorList>
            <person name="Song X."/>
        </authorList>
    </citation>
    <scope>NUCLEOTIDE SEQUENCE</scope>
    <source>
        <tissue evidence="7">Leaf</tissue>
    </source>
</reference>
<dbReference type="PANTHER" id="PTHR11062">
    <property type="entry name" value="EXOSTOSIN HEPARAN SULFATE GLYCOSYLTRANSFERASE -RELATED"/>
    <property type="match status" value="1"/>
</dbReference>
<evidence type="ECO:0000256" key="5">
    <source>
        <dbReference type="ARBA" id="ARBA00023034"/>
    </source>
</evidence>
<dbReference type="SUPFAM" id="SSF53756">
    <property type="entry name" value="UDP-Glycosyltransferase/glycogen phosphorylase"/>
    <property type="match status" value="1"/>
</dbReference>
<comment type="caution">
    <text evidence="7">The sequence shown here is derived from an EMBL/GenBank/DDBJ whole genome shotgun (WGS) entry which is preliminary data.</text>
</comment>
<dbReference type="EMBL" id="WRXP01001600">
    <property type="protein sequence ID" value="KAF1002175.1"/>
    <property type="molecule type" value="Genomic_DNA"/>
</dbReference>
<keyword evidence="5" id="KW-0333">Golgi apparatus</keyword>
<evidence type="ECO:0000313" key="8">
    <source>
        <dbReference type="Proteomes" id="UP000593563"/>
    </source>
</evidence>
<evidence type="ECO:0000259" key="6">
    <source>
        <dbReference type="Pfam" id="PF03016"/>
    </source>
</evidence>
<dbReference type="AlphaFoldDB" id="A0A6L5B9U1"/>
<keyword evidence="3" id="KW-0328">Glycosyltransferase</keyword>
<protein>
    <recommendedName>
        <fullName evidence="6">Exostosin GT47 domain-containing protein</fullName>
    </recommendedName>
</protein>
<comment type="similarity">
    <text evidence="2">Belongs to the glycosyltransferase 47 family.</text>
</comment>
<dbReference type="Gene3D" id="3.40.50.2000">
    <property type="entry name" value="Glycogen Phosphorylase B"/>
    <property type="match status" value="1"/>
</dbReference>
<dbReference type="InterPro" id="IPR040911">
    <property type="entry name" value="Exostosin_GT47"/>
</dbReference>
<evidence type="ECO:0000313" key="7">
    <source>
        <dbReference type="EMBL" id="KAF1002175.1"/>
    </source>
</evidence>
<dbReference type="Pfam" id="PF03016">
    <property type="entry name" value="Exostosin_GT47"/>
    <property type="match status" value="1"/>
</dbReference>
<dbReference type="PANTHER" id="PTHR11062:SF278">
    <property type="entry name" value="EXOSTOSIN GT47 DOMAIN-CONTAINING PROTEIN"/>
    <property type="match status" value="1"/>
</dbReference>
<comment type="subcellular location">
    <subcellularLocation>
        <location evidence="1">Golgi apparatus membrane</location>
        <topology evidence="1">Single-pass type II membrane protein</topology>
    </subcellularLocation>
</comment>
<sequence>MAQTRAAIKNSCNGSKHIQDMAYVPKGPVYLNATAFHRSYMEMEKKFKIYIYEEGDPPIFHYGPCKQIYAIEGYFIQNLEVSNFRTRDPDEAHVYFLPLSVVMISQYVYVVDSHEWDAMKNIVHDYINVISTRHPYWNRSLGADHLMLACHDWGPELSFAVPQLYENSIRAFCNANTSERFNPSKDVSIPEIHLPDGTTKGMIGGPSPSKRDILVFFAGGLHGPIRPILLQHWENKDKDVQVHQYLPKGKSYYKMMRKSKFCICPSGYEVASPRMVEALYMGCVPVLIKDGYVTPFGDVLNWKLFSVEIAVKDIPNLKKILMGISDKQYIRMQSRGKQVRRHFEVHFPPKKFDVFHMILHSIWLRRLNIQVPLKLS</sequence>
<organism evidence="7 8">
    <name type="scientific">Apium graveolens</name>
    <name type="common">Celery</name>
    <dbReference type="NCBI Taxonomy" id="4045"/>
    <lineage>
        <taxon>Eukaryota</taxon>
        <taxon>Viridiplantae</taxon>
        <taxon>Streptophyta</taxon>
        <taxon>Embryophyta</taxon>
        <taxon>Tracheophyta</taxon>
        <taxon>Spermatophyta</taxon>
        <taxon>Magnoliopsida</taxon>
        <taxon>eudicotyledons</taxon>
        <taxon>Gunneridae</taxon>
        <taxon>Pentapetalae</taxon>
        <taxon>asterids</taxon>
        <taxon>campanulids</taxon>
        <taxon>Apiales</taxon>
        <taxon>Apiaceae</taxon>
        <taxon>Apioideae</taxon>
        <taxon>apioid superclade</taxon>
        <taxon>Apieae</taxon>
        <taxon>Apium</taxon>
    </lineage>
</organism>
<evidence type="ECO:0000256" key="4">
    <source>
        <dbReference type="ARBA" id="ARBA00022968"/>
    </source>
</evidence>
<keyword evidence="4" id="KW-0735">Signal-anchor</keyword>
<dbReference type="InterPro" id="IPR004263">
    <property type="entry name" value="Exostosin"/>
</dbReference>
<gene>
    <name evidence="7" type="ORF">AG4045_008300</name>
</gene>
<dbReference type="GO" id="GO:0000139">
    <property type="term" value="C:Golgi membrane"/>
    <property type="evidence" value="ECO:0007669"/>
    <property type="project" value="UniProtKB-SubCell"/>
</dbReference>
<evidence type="ECO:0000256" key="1">
    <source>
        <dbReference type="ARBA" id="ARBA00004323"/>
    </source>
</evidence>
<feature type="domain" description="Exostosin GT47" evidence="6">
    <location>
        <begin position="43"/>
        <end position="322"/>
    </location>
</feature>
<dbReference type="GO" id="GO:0016757">
    <property type="term" value="F:glycosyltransferase activity"/>
    <property type="evidence" value="ECO:0007669"/>
    <property type="project" value="UniProtKB-KW"/>
</dbReference>
<accession>A0A6L5B9U1</accession>
<keyword evidence="4" id="KW-0812">Transmembrane</keyword>
<evidence type="ECO:0000256" key="3">
    <source>
        <dbReference type="ARBA" id="ARBA00022676"/>
    </source>
</evidence>
<keyword evidence="3" id="KW-0808">Transferase</keyword>
<proteinExistence type="inferred from homology"/>